<evidence type="ECO:0000259" key="13">
    <source>
        <dbReference type="Pfam" id="PF04452"/>
    </source>
</evidence>
<reference evidence="14" key="1">
    <citation type="submission" date="2021-02" db="EMBL/GenBank/DDBJ databases">
        <title>PHA producing bacteria isolated from coastal sediment in Guangdong, Shenzhen.</title>
        <authorList>
            <person name="Zheng W."/>
            <person name="Yu S."/>
            <person name="Huang Y."/>
        </authorList>
    </citation>
    <scope>NUCLEOTIDE SEQUENCE</scope>
    <source>
        <strain evidence="14">TN14-10</strain>
    </source>
</reference>
<dbReference type="InterPro" id="IPR006700">
    <property type="entry name" value="RsmE"/>
</dbReference>
<evidence type="ECO:0000256" key="3">
    <source>
        <dbReference type="ARBA" id="ARBA00012328"/>
    </source>
</evidence>
<keyword evidence="8 12" id="KW-0808">Transferase</keyword>
<keyword evidence="9 12" id="KW-0949">S-adenosyl-L-methionine</keyword>
<dbReference type="Pfam" id="PF04452">
    <property type="entry name" value="Methyltrans_RNA"/>
    <property type="match status" value="1"/>
</dbReference>
<dbReference type="RefSeq" id="WP_206562350.1">
    <property type="nucleotide sequence ID" value="NZ_JAFKCZ010000020.1"/>
</dbReference>
<evidence type="ECO:0000256" key="7">
    <source>
        <dbReference type="ARBA" id="ARBA00022603"/>
    </source>
</evidence>
<gene>
    <name evidence="14" type="ORF">JYP50_20045</name>
</gene>
<proteinExistence type="inferred from homology"/>
<feature type="domain" description="Ribosomal RNA small subunit methyltransferase E methyltransferase" evidence="13">
    <location>
        <begin position="73"/>
        <end position="234"/>
    </location>
</feature>
<name>A0A939ILZ9_9GAMM</name>
<evidence type="ECO:0000256" key="8">
    <source>
        <dbReference type="ARBA" id="ARBA00022679"/>
    </source>
</evidence>
<evidence type="ECO:0000256" key="12">
    <source>
        <dbReference type="PIRNR" id="PIRNR015601"/>
    </source>
</evidence>
<evidence type="ECO:0000256" key="5">
    <source>
        <dbReference type="ARBA" id="ARBA00022490"/>
    </source>
</evidence>
<dbReference type="PANTHER" id="PTHR30027">
    <property type="entry name" value="RIBOSOMAL RNA SMALL SUBUNIT METHYLTRANSFERASE E"/>
    <property type="match status" value="1"/>
</dbReference>
<keyword evidence="15" id="KW-1185">Reference proteome</keyword>
<dbReference type="Proteomes" id="UP000664303">
    <property type="component" value="Unassembled WGS sequence"/>
</dbReference>
<evidence type="ECO:0000256" key="2">
    <source>
        <dbReference type="ARBA" id="ARBA00005528"/>
    </source>
</evidence>
<evidence type="ECO:0000256" key="10">
    <source>
        <dbReference type="ARBA" id="ARBA00025699"/>
    </source>
</evidence>
<accession>A0A939ILZ9</accession>
<sequence length="239" mass="26289">MNLLLFTADDLLAPGRLAVSDRRLQHLHTVHRARPGDTVRVGETGGLMGQGVLVELDRQRAVIEFSLDTPPPAKLPVTLLLALPRPKMLRRILRSAAEFGVESLVLINSYRVEKSYWQTPVLQPGTVRDYLLQGLEQARDTVLPAVHLEPRFKPFVEDRLPALLAGRRALLAHPRDDAPLPPTDNRDALVVAIGPEGGFIPYEVEKLLDSGFEAVALGPRILRVENAVSSVLGRLLPAP</sequence>
<dbReference type="PANTHER" id="PTHR30027:SF3">
    <property type="entry name" value="16S RRNA (URACIL(1498)-N(3))-METHYLTRANSFERASE"/>
    <property type="match status" value="1"/>
</dbReference>
<keyword evidence="7 12" id="KW-0489">Methyltransferase</keyword>
<organism evidence="14 15">
    <name type="scientific">Parahaliea mediterranea</name>
    <dbReference type="NCBI Taxonomy" id="651086"/>
    <lineage>
        <taxon>Bacteria</taxon>
        <taxon>Pseudomonadati</taxon>
        <taxon>Pseudomonadota</taxon>
        <taxon>Gammaproteobacteria</taxon>
        <taxon>Cellvibrionales</taxon>
        <taxon>Halieaceae</taxon>
        <taxon>Parahaliea</taxon>
    </lineage>
</organism>
<evidence type="ECO:0000256" key="9">
    <source>
        <dbReference type="ARBA" id="ARBA00022691"/>
    </source>
</evidence>
<evidence type="ECO:0000256" key="1">
    <source>
        <dbReference type="ARBA" id="ARBA00004496"/>
    </source>
</evidence>
<dbReference type="GO" id="GO:0070042">
    <property type="term" value="F:rRNA (uridine-N3-)-methyltransferase activity"/>
    <property type="evidence" value="ECO:0007669"/>
    <property type="project" value="TreeGrafter"/>
</dbReference>
<dbReference type="GO" id="GO:0005737">
    <property type="term" value="C:cytoplasm"/>
    <property type="evidence" value="ECO:0007669"/>
    <property type="project" value="UniProtKB-SubCell"/>
</dbReference>
<dbReference type="NCBIfam" id="TIGR00046">
    <property type="entry name" value="RsmE family RNA methyltransferase"/>
    <property type="match status" value="1"/>
</dbReference>
<dbReference type="CDD" id="cd18084">
    <property type="entry name" value="RsmE-like"/>
    <property type="match status" value="1"/>
</dbReference>
<dbReference type="InterPro" id="IPR015947">
    <property type="entry name" value="PUA-like_sf"/>
</dbReference>
<comment type="caution">
    <text evidence="14">The sequence shown here is derived from an EMBL/GenBank/DDBJ whole genome shotgun (WGS) entry which is preliminary data.</text>
</comment>
<dbReference type="InterPro" id="IPR046886">
    <property type="entry name" value="RsmE_MTase_dom"/>
</dbReference>
<dbReference type="PIRSF" id="PIRSF015601">
    <property type="entry name" value="MTase_slr0722"/>
    <property type="match status" value="1"/>
</dbReference>
<dbReference type="AlphaFoldDB" id="A0A939ILZ9"/>
<comment type="subcellular location">
    <subcellularLocation>
        <location evidence="1 12">Cytoplasm</location>
    </subcellularLocation>
</comment>
<evidence type="ECO:0000313" key="14">
    <source>
        <dbReference type="EMBL" id="MBN7798901.1"/>
    </source>
</evidence>
<dbReference type="InterPro" id="IPR029028">
    <property type="entry name" value="Alpha/beta_knot_MTases"/>
</dbReference>
<evidence type="ECO:0000256" key="11">
    <source>
        <dbReference type="ARBA" id="ARBA00047944"/>
    </source>
</evidence>
<evidence type="ECO:0000256" key="4">
    <source>
        <dbReference type="ARBA" id="ARBA00013673"/>
    </source>
</evidence>
<dbReference type="InterPro" id="IPR029026">
    <property type="entry name" value="tRNA_m1G_MTases_N"/>
</dbReference>
<keyword evidence="5 12" id="KW-0963">Cytoplasm</keyword>
<keyword evidence="6 12" id="KW-0698">rRNA processing</keyword>
<dbReference type="GO" id="GO:0070475">
    <property type="term" value="P:rRNA base methylation"/>
    <property type="evidence" value="ECO:0007669"/>
    <property type="project" value="TreeGrafter"/>
</dbReference>
<evidence type="ECO:0000256" key="6">
    <source>
        <dbReference type="ARBA" id="ARBA00022552"/>
    </source>
</evidence>
<comment type="catalytic activity">
    <reaction evidence="11 12">
        <text>uridine(1498) in 16S rRNA + S-adenosyl-L-methionine = N(3)-methyluridine(1498) in 16S rRNA + S-adenosyl-L-homocysteine + H(+)</text>
        <dbReference type="Rhea" id="RHEA:42920"/>
        <dbReference type="Rhea" id="RHEA-COMP:10283"/>
        <dbReference type="Rhea" id="RHEA-COMP:10284"/>
        <dbReference type="ChEBI" id="CHEBI:15378"/>
        <dbReference type="ChEBI" id="CHEBI:57856"/>
        <dbReference type="ChEBI" id="CHEBI:59789"/>
        <dbReference type="ChEBI" id="CHEBI:65315"/>
        <dbReference type="ChEBI" id="CHEBI:74502"/>
        <dbReference type="EC" id="2.1.1.193"/>
    </reaction>
</comment>
<dbReference type="SUPFAM" id="SSF88697">
    <property type="entry name" value="PUA domain-like"/>
    <property type="match status" value="1"/>
</dbReference>
<dbReference type="EMBL" id="JAFKCZ010000020">
    <property type="protein sequence ID" value="MBN7798901.1"/>
    <property type="molecule type" value="Genomic_DNA"/>
</dbReference>
<dbReference type="NCBIfam" id="NF008700">
    <property type="entry name" value="PRK11713.5-4"/>
    <property type="match status" value="1"/>
</dbReference>
<dbReference type="Gene3D" id="3.40.1280.10">
    <property type="match status" value="1"/>
</dbReference>
<evidence type="ECO:0000313" key="15">
    <source>
        <dbReference type="Proteomes" id="UP000664303"/>
    </source>
</evidence>
<protein>
    <recommendedName>
        <fullName evidence="4 12">Ribosomal RNA small subunit methyltransferase E</fullName>
        <ecNumber evidence="3 12">2.1.1.193</ecNumber>
    </recommendedName>
</protein>
<comment type="similarity">
    <text evidence="2 12">Belongs to the RNA methyltransferase RsmE family.</text>
</comment>
<dbReference type="EC" id="2.1.1.193" evidence="3 12"/>
<comment type="function">
    <text evidence="10 12">Specifically methylates the N3 position of the uracil ring of uridine 1498 (m3U1498) in 16S rRNA. Acts on the fully assembled 30S ribosomal subunit.</text>
</comment>
<dbReference type="SUPFAM" id="SSF75217">
    <property type="entry name" value="alpha/beta knot"/>
    <property type="match status" value="1"/>
</dbReference>